<dbReference type="Gene3D" id="3.30.1540.10">
    <property type="entry name" value="formyl-coa transferase, domain 3"/>
    <property type="match status" value="1"/>
</dbReference>
<dbReference type="InterPro" id="IPR044855">
    <property type="entry name" value="CoA-Trfase_III_dom3_sf"/>
</dbReference>
<reference evidence="2 3" key="1">
    <citation type="submission" date="2019-05" db="EMBL/GenBank/DDBJ databases">
        <title>We sequenced the genome of Paenibacillus hemerocallicola KCTC 33185 for further insight into its adaptation and study the phylogeny of Paenibacillus.</title>
        <authorList>
            <person name="Narsing Rao M.P."/>
        </authorList>
    </citation>
    <scope>NUCLEOTIDE SEQUENCE [LARGE SCALE GENOMIC DNA]</scope>
    <source>
        <strain evidence="2 3">KCTC 33185</strain>
    </source>
</reference>
<dbReference type="PANTHER" id="PTHR48207:SF3">
    <property type="entry name" value="SUCCINATE--HYDROXYMETHYLGLUTARATE COA-TRANSFERASE"/>
    <property type="match status" value="1"/>
</dbReference>
<dbReference type="OrthoDB" id="9797653at2"/>
<dbReference type="PANTHER" id="PTHR48207">
    <property type="entry name" value="SUCCINATE--HYDROXYMETHYLGLUTARATE COA-TRANSFERASE"/>
    <property type="match status" value="1"/>
</dbReference>
<dbReference type="InterPro" id="IPR050483">
    <property type="entry name" value="CoA-transferase_III_domain"/>
</dbReference>
<sequence length="395" mass="43008">MKPLEGIRVLSVSQYGAGPYATLQLADLGAEVIKIEDPHTGGDVSRSVIPYAEQGDSLYYQAFNRNKKSVTLDLKSETGRTLFRQLAAKSDAVFNNLRGDVPAKLGLTYEQLKDVNPLIVTCSLSGFGTSGSMKAEPAYDYLLQAMLGHMSLTGDPSGPPEKYGLSMIDFSTGMMAALGLMVGLLRAKTRGEGCDVDVSLFDTAASVLNYLAIWNLNKGYVPQKTAHSAHPSLVPSQLFPTKDGHIVIMCNKEKFFPALCRAIEAPHLAEDARFANFESRFEHKEALVAELIAVFERENKAHWLEKLQGVVPVAPVNTVEEAMKHPLLRERDMIVSVDHASFGEVSMIGTPIKVSGRKPDYRAAPALGADNEEIYGGLLGLSRAELDRLAAERIV</sequence>
<dbReference type="SUPFAM" id="SSF89796">
    <property type="entry name" value="CoA-transferase family III (CaiB/BaiF)"/>
    <property type="match status" value="1"/>
</dbReference>
<proteinExistence type="predicted"/>
<dbReference type="Gene3D" id="3.40.50.10540">
    <property type="entry name" value="Crotonobetainyl-coa:carnitine coa-transferase, domain 1"/>
    <property type="match status" value="1"/>
</dbReference>
<evidence type="ECO:0000256" key="1">
    <source>
        <dbReference type="ARBA" id="ARBA00022679"/>
    </source>
</evidence>
<protein>
    <submittedName>
        <fullName evidence="2">CoA transferase</fullName>
    </submittedName>
</protein>
<dbReference type="AlphaFoldDB" id="A0A5C4SYE0"/>
<comment type="caution">
    <text evidence="2">The sequence shown here is derived from an EMBL/GenBank/DDBJ whole genome shotgun (WGS) entry which is preliminary data.</text>
</comment>
<dbReference type="Proteomes" id="UP000307943">
    <property type="component" value="Unassembled WGS sequence"/>
</dbReference>
<accession>A0A5C4SYE0</accession>
<dbReference type="EMBL" id="VDCQ01000072">
    <property type="protein sequence ID" value="TNJ61618.1"/>
    <property type="molecule type" value="Genomic_DNA"/>
</dbReference>
<evidence type="ECO:0000313" key="2">
    <source>
        <dbReference type="EMBL" id="TNJ61618.1"/>
    </source>
</evidence>
<keyword evidence="1 2" id="KW-0808">Transferase</keyword>
<dbReference type="GO" id="GO:0008410">
    <property type="term" value="F:CoA-transferase activity"/>
    <property type="evidence" value="ECO:0007669"/>
    <property type="project" value="TreeGrafter"/>
</dbReference>
<keyword evidence="3" id="KW-1185">Reference proteome</keyword>
<organism evidence="2 3">
    <name type="scientific">Paenibacillus hemerocallicola</name>
    <dbReference type="NCBI Taxonomy" id="1172614"/>
    <lineage>
        <taxon>Bacteria</taxon>
        <taxon>Bacillati</taxon>
        <taxon>Bacillota</taxon>
        <taxon>Bacilli</taxon>
        <taxon>Bacillales</taxon>
        <taxon>Paenibacillaceae</taxon>
        <taxon>Paenibacillus</taxon>
    </lineage>
</organism>
<dbReference type="RefSeq" id="WP_139606703.1">
    <property type="nucleotide sequence ID" value="NZ_VDCQ01000072.1"/>
</dbReference>
<gene>
    <name evidence="2" type="ORF">FE784_33985</name>
</gene>
<dbReference type="InterPro" id="IPR003673">
    <property type="entry name" value="CoA-Trfase_fam_III"/>
</dbReference>
<evidence type="ECO:0000313" key="3">
    <source>
        <dbReference type="Proteomes" id="UP000307943"/>
    </source>
</evidence>
<name>A0A5C4SYE0_9BACL</name>
<dbReference type="Pfam" id="PF02515">
    <property type="entry name" value="CoA_transf_3"/>
    <property type="match status" value="1"/>
</dbReference>
<dbReference type="InterPro" id="IPR023606">
    <property type="entry name" value="CoA-Trfase_III_dom_1_sf"/>
</dbReference>